<accession>A0A8H8CDQ9</accession>
<gene>
    <name evidence="2" type="ORF">JR316_013235</name>
</gene>
<dbReference type="OrthoDB" id="9971254at2759"/>
<comment type="caution">
    <text evidence="2">The sequence shown here is derived from an EMBL/GenBank/DDBJ whole genome shotgun (WGS) entry which is preliminary data.</text>
</comment>
<sequence length="243" mass="26778">MERRNDLTCADPSLADVYVAGYSPANSAHTVSPRWVLALQRSGLGADWEIQGDLFLAWQTEQEFTVPFYRLFNPTTTDWITMISTDGSPPVVSGFEDATVIGFAYSTQVCGSVPLLGASLPSKGDHWYTTDVREHNFFLENGWVDAGIAAFVLPLNEPAQDQQDSWAAIDTLGPRIIQFNVVRDSESRGNDTGVCELCQVLPPLWYANGTYPYLQGSLPHHDGATLTVDQLKPMPVEVSPRLL</sequence>
<proteinExistence type="predicted"/>
<name>A0A8H8CDQ9_PSICU</name>
<dbReference type="EMBL" id="JAFIQS010000024">
    <property type="protein sequence ID" value="KAG5161823.1"/>
    <property type="molecule type" value="Genomic_DNA"/>
</dbReference>
<evidence type="ECO:0000259" key="1">
    <source>
        <dbReference type="Pfam" id="PF18885"/>
    </source>
</evidence>
<dbReference type="InterPro" id="IPR043708">
    <property type="entry name" value="DUF5648"/>
</dbReference>
<feature type="domain" description="DUF5648" evidence="1">
    <location>
        <begin position="45"/>
        <end position="152"/>
    </location>
</feature>
<dbReference type="Pfam" id="PF18885">
    <property type="entry name" value="DUF5648"/>
    <property type="match status" value="1"/>
</dbReference>
<evidence type="ECO:0000313" key="2">
    <source>
        <dbReference type="EMBL" id="KAG5161823.1"/>
    </source>
</evidence>
<organism evidence="2">
    <name type="scientific">Psilocybe cubensis</name>
    <name type="common">Psychedelic mushroom</name>
    <name type="synonym">Stropharia cubensis</name>
    <dbReference type="NCBI Taxonomy" id="181762"/>
    <lineage>
        <taxon>Eukaryota</taxon>
        <taxon>Fungi</taxon>
        <taxon>Dikarya</taxon>
        <taxon>Basidiomycota</taxon>
        <taxon>Agaricomycotina</taxon>
        <taxon>Agaricomycetes</taxon>
        <taxon>Agaricomycetidae</taxon>
        <taxon>Agaricales</taxon>
        <taxon>Agaricineae</taxon>
        <taxon>Strophariaceae</taxon>
        <taxon>Psilocybe</taxon>
    </lineage>
</organism>
<dbReference type="AlphaFoldDB" id="A0A8H8CDQ9"/>
<protein>
    <recommendedName>
        <fullName evidence="1">DUF5648 domain-containing protein</fullName>
    </recommendedName>
</protein>
<reference evidence="2" key="1">
    <citation type="submission" date="2021-02" db="EMBL/GenBank/DDBJ databases">
        <title>Psilocybe cubensis genome.</title>
        <authorList>
            <person name="Mckernan K.J."/>
            <person name="Crawford S."/>
            <person name="Trippe A."/>
            <person name="Kane L.T."/>
            <person name="Mclaughlin S."/>
        </authorList>
    </citation>
    <scope>NUCLEOTIDE SEQUENCE [LARGE SCALE GENOMIC DNA]</scope>
    <source>
        <strain evidence="2">MGC-MH-2018</strain>
    </source>
</reference>